<organism evidence="1 2">
    <name type="scientific">Ostreobium quekettii</name>
    <dbReference type="NCBI Taxonomy" id="121088"/>
    <lineage>
        <taxon>Eukaryota</taxon>
        <taxon>Viridiplantae</taxon>
        <taxon>Chlorophyta</taxon>
        <taxon>core chlorophytes</taxon>
        <taxon>Ulvophyceae</taxon>
        <taxon>TCBD clade</taxon>
        <taxon>Bryopsidales</taxon>
        <taxon>Ostreobineae</taxon>
        <taxon>Ostreobiaceae</taxon>
        <taxon>Ostreobium</taxon>
    </lineage>
</organism>
<keyword evidence="2" id="KW-1185">Reference proteome</keyword>
<accession>A0A8S1IK13</accession>
<protein>
    <submittedName>
        <fullName evidence="1">Uncharacterized protein</fullName>
    </submittedName>
</protein>
<sequence length="132" mass="13756">MTPTVCPHYASAVCMAAICTCCDRQPAPLACSGRHSAICQNMPGTENWCGCCQVLRYQDGEKYGLRSAFVKGLTAGSEGSNQLAVVLVYLSDVDEGLEADLPIADVLRAQDNGAVFPGCVAQGLAGKAQKVG</sequence>
<dbReference type="EMBL" id="CAJHUC010000288">
    <property type="protein sequence ID" value="CAD7694967.1"/>
    <property type="molecule type" value="Genomic_DNA"/>
</dbReference>
<reference evidence="1" key="1">
    <citation type="submission" date="2020-12" db="EMBL/GenBank/DDBJ databases">
        <authorList>
            <person name="Iha C."/>
        </authorList>
    </citation>
    <scope>NUCLEOTIDE SEQUENCE</scope>
</reference>
<gene>
    <name evidence="1" type="ORF">OSTQU699_LOCUS328</name>
</gene>
<dbReference type="Gene3D" id="2.60.120.620">
    <property type="entry name" value="q2cbj1_9rhob like domain"/>
    <property type="match status" value="1"/>
</dbReference>
<dbReference type="Proteomes" id="UP000708148">
    <property type="component" value="Unassembled WGS sequence"/>
</dbReference>
<evidence type="ECO:0000313" key="1">
    <source>
        <dbReference type="EMBL" id="CAD7694967.1"/>
    </source>
</evidence>
<dbReference type="AlphaFoldDB" id="A0A8S1IK13"/>
<name>A0A8S1IK13_9CHLO</name>
<proteinExistence type="predicted"/>
<evidence type="ECO:0000313" key="2">
    <source>
        <dbReference type="Proteomes" id="UP000708148"/>
    </source>
</evidence>
<comment type="caution">
    <text evidence="1">The sequence shown here is derived from an EMBL/GenBank/DDBJ whole genome shotgun (WGS) entry which is preliminary data.</text>
</comment>